<reference evidence="2 3" key="1">
    <citation type="journal article" date="2010" name="PLoS ONE">
        <title>The Waddlia genome: a window into chlamydial biology.</title>
        <authorList>
            <person name="Bertelli C."/>
            <person name="Collyn F."/>
            <person name="Croxatto A."/>
            <person name="Ruckert C."/>
            <person name="Polkinghorne A."/>
            <person name="Kebbi-Beghdadi C."/>
            <person name="Goesmann A."/>
            <person name="Vaughan L."/>
            <person name="Greub G."/>
        </authorList>
    </citation>
    <scope>NUCLEOTIDE SEQUENCE [LARGE SCALE GENOMIC DNA]</scope>
    <source>
        <strain evidence="3">ATCC VR-1470 / WSU 86-1044</strain>
    </source>
</reference>
<proteinExistence type="predicted"/>
<gene>
    <name evidence="2" type="ordered locus">wcw_1210</name>
</gene>
<dbReference type="RefSeq" id="WP_013182279.1">
    <property type="nucleotide sequence ID" value="NC_014225.1"/>
</dbReference>
<evidence type="ECO:0000256" key="1">
    <source>
        <dbReference type="SAM" id="Phobius"/>
    </source>
</evidence>
<accession>D6YWQ6</accession>
<protein>
    <submittedName>
        <fullName evidence="2">Uncharacterized protein</fullName>
    </submittedName>
</protein>
<evidence type="ECO:0000313" key="2">
    <source>
        <dbReference type="EMBL" id="ADI38567.1"/>
    </source>
</evidence>
<dbReference type="KEGG" id="wch:wcw_1210"/>
<keyword evidence="1" id="KW-0472">Membrane</keyword>
<dbReference type="AlphaFoldDB" id="D6YWQ6"/>
<keyword evidence="1" id="KW-0812">Transmembrane</keyword>
<keyword evidence="1" id="KW-1133">Transmembrane helix</keyword>
<organism evidence="2 3">
    <name type="scientific">Waddlia chondrophila (strain ATCC VR-1470 / WSU 86-1044)</name>
    <dbReference type="NCBI Taxonomy" id="716544"/>
    <lineage>
        <taxon>Bacteria</taxon>
        <taxon>Pseudomonadati</taxon>
        <taxon>Chlamydiota</taxon>
        <taxon>Chlamydiia</taxon>
        <taxon>Parachlamydiales</taxon>
        <taxon>Waddliaceae</taxon>
        <taxon>Waddlia</taxon>
    </lineage>
</organism>
<dbReference type="HOGENOM" id="CLU_1795704_0_0_0"/>
<sequence>MTLIELIGFMITMVAFFLLIAKQARDERRRRQNPEAYEEEAEQEHQETIKHFLRSLNIEIPEDMPPPKRELPPVPKVLEPEEIEAPALKQKSLFRDPYALHKPFEYGEKRKKQQSRVSQMLKGKDSLKQAVILKEVLGAPKAFE</sequence>
<evidence type="ECO:0000313" key="3">
    <source>
        <dbReference type="Proteomes" id="UP000001505"/>
    </source>
</evidence>
<dbReference type="EMBL" id="CP001928">
    <property type="protein sequence ID" value="ADI38567.1"/>
    <property type="molecule type" value="Genomic_DNA"/>
</dbReference>
<feature type="transmembrane region" description="Helical" evidence="1">
    <location>
        <begin position="6"/>
        <end position="21"/>
    </location>
</feature>
<dbReference type="Proteomes" id="UP000001505">
    <property type="component" value="Chromosome"/>
</dbReference>
<name>D6YWQ6_WADCW</name>
<keyword evidence="3" id="KW-1185">Reference proteome</keyword>
<dbReference type="STRING" id="716544.wcw_1210"/>